<evidence type="ECO:0000256" key="2">
    <source>
        <dbReference type="ARBA" id="ARBA00022475"/>
    </source>
</evidence>
<comment type="caution">
    <text evidence="11">The sequence shown here is derived from an EMBL/GenBank/DDBJ whole genome shotgun (WGS) entry which is preliminary data.</text>
</comment>
<keyword evidence="14" id="KW-1185">Reference proteome</keyword>
<feature type="transmembrane region" description="Helical" evidence="10">
    <location>
        <begin position="189"/>
        <end position="206"/>
    </location>
</feature>
<name>A0A086ANL8_FLAHY</name>
<dbReference type="InterPro" id="IPR051050">
    <property type="entry name" value="Lipid_II_flippase_MurJ/MviN"/>
</dbReference>
<dbReference type="EMBL" id="MUGY01000004">
    <property type="protein sequence ID" value="OXA96968.1"/>
    <property type="molecule type" value="Genomic_DNA"/>
</dbReference>
<dbReference type="eggNOG" id="COG0728">
    <property type="taxonomic scope" value="Bacteria"/>
</dbReference>
<evidence type="ECO:0000256" key="3">
    <source>
        <dbReference type="ARBA" id="ARBA00022692"/>
    </source>
</evidence>
<feature type="transmembrane region" description="Helical" evidence="10">
    <location>
        <begin position="354"/>
        <end position="374"/>
    </location>
</feature>
<reference evidence="12 14" key="2">
    <citation type="submission" date="2016-11" db="EMBL/GenBank/DDBJ databases">
        <title>Whole genomes of Flavobacteriaceae.</title>
        <authorList>
            <person name="Stine C."/>
            <person name="Li C."/>
            <person name="Tadesse D."/>
        </authorList>
    </citation>
    <scope>NUCLEOTIDE SEQUENCE [LARGE SCALE GENOMIC DNA]</scope>
    <source>
        <strain evidence="12 14">ATCC 29551</strain>
    </source>
</reference>
<evidence type="ECO:0000256" key="5">
    <source>
        <dbReference type="ARBA" id="ARBA00022984"/>
    </source>
</evidence>
<dbReference type="GO" id="GO:0008360">
    <property type="term" value="P:regulation of cell shape"/>
    <property type="evidence" value="ECO:0007669"/>
    <property type="project" value="UniProtKB-KW"/>
</dbReference>
<keyword evidence="7 10" id="KW-0472">Membrane</keyword>
<dbReference type="Proteomes" id="UP000198424">
    <property type="component" value="Unassembled WGS sequence"/>
</dbReference>
<feature type="transmembrane region" description="Helical" evidence="10">
    <location>
        <begin position="439"/>
        <end position="458"/>
    </location>
</feature>
<comment type="similarity">
    <text evidence="9">Belongs to the MurJ/MviN family.</text>
</comment>
<evidence type="ECO:0000313" key="12">
    <source>
        <dbReference type="EMBL" id="OXA96968.1"/>
    </source>
</evidence>
<accession>A0A086ANL8</accession>
<dbReference type="OrthoDB" id="750825at2"/>
<dbReference type="GO" id="GO:0015648">
    <property type="term" value="F:lipid-linked peptidoglycan transporter activity"/>
    <property type="evidence" value="ECO:0007669"/>
    <property type="project" value="TreeGrafter"/>
</dbReference>
<feature type="transmembrane region" description="Helical" evidence="10">
    <location>
        <begin position="83"/>
        <end position="107"/>
    </location>
</feature>
<dbReference type="GO" id="GO:0034204">
    <property type="term" value="P:lipid translocation"/>
    <property type="evidence" value="ECO:0007669"/>
    <property type="project" value="TreeGrafter"/>
</dbReference>
<dbReference type="RefSeq" id="WP_035619583.1">
    <property type="nucleotide sequence ID" value="NZ_JBEWQG010000011.1"/>
</dbReference>
<feature type="transmembrane region" description="Helical" evidence="10">
    <location>
        <begin position="162"/>
        <end position="183"/>
    </location>
</feature>
<evidence type="ECO:0000256" key="6">
    <source>
        <dbReference type="ARBA" id="ARBA00022989"/>
    </source>
</evidence>
<feature type="transmembrane region" description="Helical" evidence="10">
    <location>
        <begin position="464"/>
        <end position="487"/>
    </location>
</feature>
<comment type="function">
    <text evidence="8">Involved in peptidoglycan biosynthesis. Transports lipid-linked peptidoglycan precursors from the inner to the outer leaflet of the cytoplasmic membrane.</text>
</comment>
<evidence type="ECO:0000256" key="7">
    <source>
        <dbReference type="ARBA" id="ARBA00023136"/>
    </source>
</evidence>
<feature type="transmembrane region" description="Helical" evidence="10">
    <location>
        <begin position="218"/>
        <end position="240"/>
    </location>
</feature>
<dbReference type="PANTHER" id="PTHR47019:SF1">
    <property type="entry name" value="LIPID II FLIPPASE MURJ"/>
    <property type="match status" value="1"/>
</dbReference>
<evidence type="ECO:0000313" key="11">
    <source>
        <dbReference type="EMBL" id="KFF18282.1"/>
    </source>
</evidence>
<keyword evidence="6 10" id="KW-1133">Transmembrane helix</keyword>
<evidence type="ECO:0000256" key="10">
    <source>
        <dbReference type="SAM" id="Phobius"/>
    </source>
</evidence>
<dbReference type="PANTHER" id="PTHR47019">
    <property type="entry name" value="LIPID II FLIPPASE MURJ"/>
    <property type="match status" value="1"/>
</dbReference>
<evidence type="ECO:0000256" key="1">
    <source>
        <dbReference type="ARBA" id="ARBA00004651"/>
    </source>
</evidence>
<dbReference type="Pfam" id="PF03023">
    <property type="entry name" value="MurJ"/>
    <property type="match status" value="1"/>
</dbReference>
<gene>
    <name evidence="12" type="ORF">B0A62_06875</name>
    <name evidence="11" type="ORF">IW20_05135</name>
</gene>
<dbReference type="GO" id="GO:0009252">
    <property type="term" value="P:peptidoglycan biosynthetic process"/>
    <property type="evidence" value="ECO:0007669"/>
    <property type="project" value="UniProtKB-KW"/>
</dbReference>
<sequence length="505" mass="56725">MPESNLKKTTFYLFILRLLRMSLSIVTLPLTAKYFGVSIERDAWILTTTIFSTFGLALWGPIDETFRTKFVFIKEMEGEEAALSKAVSLVGFTILVTIIVSFIVLIFTHPIAHLLDPTGSPKKLSLIVSLMMIMLPTLLINQVTSIGISVLNAYDIYYLPEFAGSVSSVCNLLMIIFLAPVIGIYSLAISQYVAILLLLIAVIYYLKKQSFKLRPFWIIYWKDIKVFILFALPFFFPYFAGQINQLAEKLIANSLGDGSVSSLDYARQFSMILQSVISSVLTTVMVPMLAKSFAQKDKDKFAIIVKENFATCFAIMCLTVPIFIGSATPLIKFFFEHGKVSSDALLVITNLMRYYGLAFIGIILYIIFGLILLASNKGKIYAFWGILAQGIVLVFNISMVDKLGINVFPISVGLGHLLTAFILSYFVMLDGKFLMFLRIAKYISILFLISGVLYFLNLKPVSNVMFIQLLVNAIVLLIMFTIFSKFLDVNIMLYGKKIISKVLRK</sequence>
<keyword evidence="2" id="KW-1003">Cell membrane</keyword>
<feature type="transmembrane region" description="Helical" evidence="10">
    <location>
        <begin position="405"/>
        <end position="427"/>
    </location>
</feature>
<reference evidence="11 13" key="1">
    <citation type="submission" date="2014-07" db="EMBL/GenBank/DDBJ databases">
        <title>Genome of Flavobacterium hydatis DSM 2063.</title>
        <authorList>
            <person name="Pipes S.E."/>
            <person name="Stropko S.J."/>
            <person name="Newman J.D."/>
        </authorList>
    </citation>
    <scope>NUCLEOTIDE SEQUENCE [LARGE SCALE GENOMIC DNA]</scope>
    <source>
        <strain evidence="11 13">DSM 2063</strain>
    </source>
</reference>
<dbReference type="STRING" id="991.IW20_05135"/>
<dbReference type="InterPro" id="IPR004268">
    <property type="entry name" value="MurJ"/>
</dbReference>
<proteinExistence type="inferred from homology"/>
<evidence type="ECO:0000256" key="9">
    <source>
        <dbReference type="ARBA" id="ARBA00061532"/>
    </source>
</evidence>
<dbReference type="AlphaFoldDB" id="A0A086ANL8"/>
<feature type="transmembrane region" description="Helical" evidence="10">
    <location>
        <begin position="381"/>
        <end position="399"/>
    </location>
</feature>
<evidence type="ECO:0000256" key="4">
    <source>
        <dbReference type="ARBA" id="ARBA00022960"/>
    </source>
</evidence>
<dbReference type="GO" id="GO:0005886">
    <property type="term" value="C:plasma membrane"/>
    <property type="evidence" value="ECO:0007669"/>
    <property type="project" value="UniProtKB-SubCell"/>
</dbReference>
<evidence type="ECO:0000313" key="13">
    <source>
        <dbReference type="Proteomes" id="UP000028712"/>
    </source>
</evidence>
<evidence type="ECO:0008006" key="15">
    <source>
        <dbReference type="Google" id="ProtNLM"/>
    </source>
</evidence>
<keyword evidence="3 10" id="KW-0812">Transmembrane</keyword>
<dbReference type="Proteomes" id="UP000028712">
    <property type="component" value="Unassembled WGS sequence"/>
</dbReference>
<feature type="transmembrane region" description="Helical" evidence="10">
    <location>
        <begin position="271"/>
        <end position="290"/>
    </location>
</feature>
<keyword evidence="4" id="KW-0133">Cell shape</keyword>
<feature type="transmembrane region" description="Helical" evidence="10">
    <location>
        <begin position="12"/>
        <end position="31"/>
    </location>
</feature>
<dbReference type="EMBL" id="JPRM01000006">
    <property type="protein sequence ID" value="KFF18282.1"/>
    <property type="molecule type" value="Genomic_DNA"/>
</dbReference>
<evidence type="ECO:0000313" key="14">
    <source>
        <dbReference type="Proteomes" id="UP000198424"/>
    </source>
</evidence>
<keyword evidence="5" id="KW-0573">Peptidoglycan synthesis</keyword>
<comment type="subcellular location">
    <subcellularLocation>
        <location evidence="1">Cell membrane</location>
        <topology evidence="1">Multi-pass membrane protein</topology>
    </subcellularLocation>
</comment>
<feature type="transmembrane region" description="Helical" evidence="10">
    <location>
        <begin position="127"/>
        <end position="150"/>
    </location>
</feature>
<organism evidence="11 13">
    <name type="scientific">Flavobacterium hydatis</name>
    <name type="common">Cytophaga aquatilis</name>
    <dbReference type="NCBI Taxonomy" id="991"/>
    <lineage>
        <taxon>Bacteria</taxon>
        <taxon>Pseudomonadati</taxon>
        <taxon>Bacteroidota</taxon>
        <taxon>Flavobacteriia</taxon>
        <taxon>Flavobacteriales</taxon>
        <taxon>Flavobacteriaceae</taxon>
        <taxon>Flavobacterium</taxon>
    </lineage>
</organism>
<dbReference type="PRINTS" id="PR01806">
    <property type="entry name" value="VIRFACTRMVIN"/>
</dbReference>
<feature type="transmembrane region" description="Helical" evidence="10">
    <location>
        <begin position="311"/>
        <end position="334"/>
    </location>
</feature>
<feature type="transmembrane region" description="Helical" evidence="10">
    <location>
        <begin position="43"/>
        <end position="62"/>
    </location>
</feature>
<evidence type="ECO:0000256" key="8">
    <source>
        <dbReference type="ARBA" id="ARBA00060041"/>
    </source>
</evidence>
<protein>
    <recommendedName>
        <fullName evidence="15">Polysaccharide biosynthesis protein</fullName>
    </recommendedName>
</protein>